<protein>
    <submittedName>
        <fullName evidence="1">Uncharacterized protein</fullName>
    </submittedName>
</protein>
<reference evidence="1" key="1">
    <citation type="submission" date="2021-02" db="EMBL/GenBank/DDBJ databases">
        <authorList>
            <person name="Nowell W R."/>
        </authorList>
    </citation>
    <scope>NUCLEOTIDE SEQUENCE</scope>
</reference>
<dbReference type="AlphaFoldDB" id="A0A815N0H0"/>
<dbReference type="EMBL" id="CAJNOK010030213">
    <property type="protein sequence ID" value="CAF1457262.1"/>
    <property type="molecule type" value="Genomic_DNA"/>
</dbReference>
<dbReference type="PANTHER" id="PTHR34365">
    <property type="entry name" value="ENOLASE (DUF1399)"/>
    <property type="match status" value="1"/>
</dbReference>
<evidence type="ECO:0000313" key="4">
    <source>
        <dbReference type="EMBL" id="CAF4310664.1"/>
    </source>
</evidence>
<dbReference type="Pfam" id="PF07173">
    <property type="entry name" value="GRDP-like"/>
    <property type="match status" value="1"/>
</dbReference>
<dbReference type="EMBL" id="CAJOBC010084031">
    <property type="protein sequence ID" value="CAF4310664.1"/>
    <property type="molecule type" value="Genomic_DNA"/>
</dbReference>
<dbReference type="Proteomes" id="UP000681722">
    <property type="component" value="Unassembled WGS sequence"/>
</dbReference>
<dbReference type="OrthoDB" id="2684236at2759"/>
<accession>A0A815N0H0</accession>
<dbReference type="PANTHER" id="PTHR34365:SF7">
    <property type="entry name" value="GLYCINE-RICH DOMAIN-CONTAINING PROTEIN 1"/>
    <property type="match status" value="1"/>
</dbReference>
<dbReference type="EMBL" id="CAJOBA010052070">
    <property type="protein sequence ID" value="CAF4251154.1"/>
    <property type="molecule type" value="Genomic_DNA"/>
</dbReference>
<evidence type="ECO:0000313" key="2">
    <source>
        <dbReference type="EMBL" id="CAF1457262.1"/>
    </source>
</evidence>
<dbReference type="Proteomes" id="UP000682733">
    <property type="component" value="Unassembled WGS sequence"/>
</dbReference>
<evidence type="ECO:0000313" key="5">
    <source>
        <dbReference type="Proteomes" id="UP000663829"/>
    </source>
</evidence>
<sequence>MGGKHSTAVKTRTQYNETHWFEFADLIDHVILLKKVIARPQLTKTGPELASAIASYCYRMARGDMLSSKYQQSLPIEIDWIWHVHRLHPVVYYKDCRKQLGQIVDKQCYNLTEDAISDISITSVSSPQFTPSIDLTKAVLRQKKFLDKFSKHALFLHGTVTKKDFEHLIQNYVSFLKLAREKKLIIPTFDIDIMWRTHKRWPQKYQQATMALCGHLLDHDAVIEDGVLTQVYATTNEKWKKACNSKYGENVDKKYLSKATYSLIFAGGNDGGDTSGGCDG</sequence>
<evidence type="ECO:0000313" key="3">
    <source>
        <dbReference type="EMBL" id="CAF4251154.1"/>
    </source>
</evidence>
<keyword evidence="5" id="KW-1185">Reference proteome</keyword>
<dbReference type="Proteomes" id="UP000677228">
    <property type="component" value="Unassembled WGS sequence"/>
</dbReference>
<evidence type="ECO:0000313" key="1">
    <source>
        <dbReference type="EMBL" id="CAF1432356.1"/>
    </source>
</evidence>
<gene>
    <name evidence="1" type="ORF">GPM918_LOCUS34054</name>
    <name evidence="2" type="ORF">OVA965_LOCUS35093</name>
    <name evidence="4" type="ORF">SRO942_LOCUS34750</name>
    <name evidence="3" type="ORF">TMI583_LOCUS36049</name>
</gene>
<dbReference type="EMBL" id="CAJNOQ010018594">
    <property type="protein sequence ID" value="CAF1432356.1"/>
    <property type="molecule type" value="Genomic_DNA"/>
</dbReference>
<organism evidence="1 5">
    <name type="scientific">Didymodactylos carnosus</name>
    <dbReference type="NCBI Taxonomy" id="1234261"/>
    <lineage>
        <taxon>Eukaryota</taxon>
        <taxon>Metazoa</taxon>
        <taxon>Spiralia</taxon>
        <taxon>Gnathifera</taxon>
        <taxon>Rotifera</taxon>
        <taxon>Eurotatoria</taxon>
        <taxon>Bdelloidea</taxon>
        <taxon>Philodinida</taxon>
        <taxon>Philodinidae</taxon>
        <taxon>Didymodactylos</taxon>
    </lineage>
</organism>
<name>A0A815N0H0_9BILA</name>
<proteinExistence type="predicted"/>
<dbReference type="Proteomes" id="UP000663829">
    <property type="component" value="Unassembled WGS sequence"/>
</dbReference>
<comment type="caution">
    <text evidence="1">The sequence shown here is derived from an EMBL/GenBank/DDBJ whole genome shotgun (WGS) entry which is preliminary data.</text>
</comment>
<dbReference type="InterPro" id="IPR009836">
    <property type="entry name" value="GRDP-like"/>
</dbReference>